<dbReference type="RefSeq" id="WP_129965689.1">
    <property type="nucleotide sequence ID" value="NZ_JACBZE010000020.1"/>
</dbReference>
<evidence type="ECO:0000256" key="10">
    <source>
        <dbReference type="ARBA" id="ARBA00022679"/>
    </source>
</evidence>
<evidence type="ECO:0000256" key="11">
    <source>
        <dbReference type="ARBA" id="ARBA00022695"/>
    </source>
</evidence>
<keyword evidence="13" id="KW-0274">FAD</keyword>
<keyword evidence="9" id="KW-0288">FMN</keyword>
<evidence type="ECO:0000256" key="13">
    <source>
        <dbReference type="ARBA" id="ARBA00022827"/>
    </source>
</evidence>
<dbReference type="SUPFAM" id="SSF52374">
    <property type="entry name" value="Nucleotidylyl transferase"/>
    <property type="match status" value="1"/>
</dbReference>
<dbReference type="UniPathway" id="UPA00277">
    <property type="reaction ID" value="UER00407"/>
</dbReference>
<dbReference type="GO" id="GO:0009231">
    <property type="term" value="P:riboflavin biosynthetic process"/>
    <property type="evidence" value="ECO:0007669"/>
    <property type="project" value="InterPro"/>
</dbReference>
<keyword evidence="12" id="KW-0547">Nucleotide-binding</keyword>
<proteinExistence type="inferred from homology"/>
<evidence type="ECO:0000259" key="18">
    <source>
        <dbReference type="Pfam" id="PF06574"/>
    </source>
</evidence>
<evidence type="ECO:0000256" key="12">
    <source>
        <dbReference type="ARBA" id="ARBA00022741"/>
    </source>
</evidence>
<comment type="catalytic activity">
    <reaction evidence="16">
        <text>riboflavin + ATP = FMN + ADP + H(+)</text>
        <dbReference type="Rhea" id="RHEA:14357"/>
        <dbReference type="ChEBI" id="CHEBI:15378"/>
        <dbReference type="ChEBI" id="CHEBI:30616"/>
        <dbReference type="ChEBI" id="CHEBI:57986"/>
        <dbReference type="ChEBI" id="CHEBI:58210"/>
        <dbReference type="ChEBI" id="CHEBI:456216"/>
        <dbReference type="EC" id="2.7.1.26"/>
    </reaction>
</comment>
<dbReference type="InterPro" id="IPR015864">
    <property type="entry name" value="FAD_synthase"/>
</dbReference>
<evidence type="ECO:0000256" key="17">
    <source>
        <dbReference type="ARBA" id="ARBA00049494"/>
    </source>
</evidence>
<evidence type="ECO:0000256" key="5">
    <source>
        <dbReference type="ARBA" id="ARBA00012105"/>
    </source>
</evidence>
<protein>
    <recommendedName>
        <fullName evidence="7">Bifunctional riboflavin kinase/FMN adenylyltransferase</fullName>
        <ecNumber evidence="5">2.7.1.26</ecNumber>
        <ecNumber evidence="6">2.7.7.2</ecNumber>
    </recommendedName>
    <alternativeName>
        <fullName evidence="15">Riboflavin biosynthesis protein RibF</fullName>
    </alternativeName>
</protein>
<dbReference type="Gene3D" id="3.40.50.620">
    <property type="entry name" value="HUPs"/>
    <property type="match status" value="1"/>
</dbReference>
<dbReference type="GO" id="GO:0009398">
    <property type="term" value="P:FMN biosynthetic process"/>
    <property type="evidence" value="ECO:0007669"/>
    <property type="project" value="TreeGrafter"/>
</dbReference>
<dbReference type="GO" id="GO:0005524">
    <property type="term" value="F:ATP binding"/>
    <property type="evidence" value="ECO:0007669"/>
    <property type="project" value="UniProtKB-KW"/>
</dbReference>
<keyword evidence="10" id="KW-0808">Transferase</keyword>
<dbReference type="PANTHER" id="PTHR22749">
    <property type="entry name" value="RIBOFLAVIN KINASE/FMN ADENYLYLTRANSFERASE"/>
    <property type="match status" value="1"/>
</dbReference>
<evidence type="ECO:0000256" key="1">
    <source>
        <dbReference type="ARBA" id="ARBA00002121"/>
    </source>
</evidence>
<evidence type="ECO:0000256" key="6">
    <source>
        <dbReference type="ARBA" id="ARBA00012393"/>
    </source>
</evidence>
<keyword evidence="14" id="KW-0067">ATP-binding</keyword>
<keyword evidence="8" id="KW-0285">Flavoprotein</keyword>
<dbReference type="FunFam" id="3.40.50.620:FF:000021">
    <property type="entry name" value="Riboflavin biosynthesis protein"/>
    <property type="match status" value="1"/>
</dbReference>
<dbReference type="InterPro" id="IPR023468">
    <property type="entry name" value="Riboflavin_kinase"/>
</dbReference>
<reference evidence="19 20" key="1">
    <citation type="submission" date="2019-02" db="EMBL/GenBank/DDBJ databases">
        <authorList>
            <person name="Feng G."/>
        </authorList>
    </citation>
    <scope>NUCLEOTIDE SEQUENCE [LARGE SCALE GENOMIC DNA]</scope>
    <source>
        <strain evidence="19 20">DSM 26779</strain>
    </source>
</reference>
<comment type="caution">
    <text evidence="19">The sequence shown here is derived from an EMBL/GenBank/DDBJ whole genome shotgun (WGS) entry which is preliminary data.</text>
</comment>
<comment type="function">
    <text evidence="1">Catalyzes the phosphorylation of riboflavin to FMN followed by the adenylation of FMN to FAD.</text>
</comment>
<evidence type="ECO:0000256" key="8">
    <source>
        <dbReference type="ARBA" id="ARBA00022630"/>
    </source>
</evidence>
<name>A0A4Q4ITQ2_9SPHN</name>
<evidence type="ECO:0000313" key="20">
    <source>
        <dbReference type="Proteomes" id="UP000292734"/>
    </source>
</evidence>
<dbReference type="AlphaFoldDB" id="A0A4Q4ITQ2"/>
<dbReference type="InterPro" id="IPR014729">
    <property type="entry name" value="Rossmann-like_a/b/a_fold"/>
</dbReference>
<evidence type="ECO:0000256" key="9">
    <source>
        <dbReference type="ARBA" id="ARBA00022643"/>
    </source>
</evidence>
<dbReference type="PANTHER" id="PTHR22749:SF6">
    <property type="entry name" value="RIBOFLAVIN KINASE"/>
    <property type="match status" value="1"/>
</dbReference>
<dbReference type="Pfam" id="PF06574">
    <property type="entry name" value="FAD_syn"/>
    <property type="match status" value="1"/>
</dbReference>
<accession>A0A4Q4ITQ2</accession>
<evidence type="ECO:0000256" key="2">
    <source>
        <dbReference type="ARBA" id="ARBA00004726"/>
    </source>
</evidence>
<comment type="similarity">
    <text evidence="4">Belongs to the RibF family.</text>
</comment>
<evidence type="ECO:0000256" key="14">
    <source>
        <dbReference type="ARBA" id="ARBA00022840"/>
    </source>
</evidence>
<organism evidence="19 20">
    <name type="scientific">Sphingobium indicum</name>
    <dbReference type="NCBI Taxonomy" id="332055"/>
    <lineage>
        <taxon>Bacteria</taxon>
        <taxon>Pseudomonadati</taxon>
        <taxon>Pseudomonadota</taxon>
        <taxon>Alphaproteobacteria</taxon>
        <taxon>Sphingomonadales</taxon>
        <taxon>Sphingomonadaceae</taxon>
        <taxon>Sphingobium</taxon>
    </lineage>
</organism>
<dbReference type="EC" id="2.7.1.26" evidence="5"/>
<dbReference type="EC" id="2.7.7.2" evidence="6"/>
<dbReference type="EMBL" id="SEOM01000018">
    <property type="protein sequence ID" value="RYL96727.1"/>
    <property type="molecule type" value="Genomic_DNA"/>
</dbReference>
<evidence type="ECO:0000256" key="3">
    <source>
        <dbReference type="ARBA" id="ARBA00005201"/>
    </source>
</evidence>
<evidence type="ECO:0000313" key="19">
    <source>
        <dbReference type="EMBL" id="RYL96727.1"/>
    </source>
</evidence>
<sequence length="295" mass="31228">MFVPFPLAANLRGAVAALGNFDGVHRGHQAVVGHAVNLARARGVPAIAITFAPHPVRYFNKALPPFLLSDVYQRLALLRAAGADEAVALPFDGAMASLTPGEFIRHWLVDMLGVSTIVTGADFRFGIGRSGTLDLLRDEGQRLGFTCEALAIRKDAAEPISSTRIRECVRSGDLEEAEHLLGRPYRLAGSLIHLADGDLTLYAGDCLVPGAGRYRARIQAMGVTPVMVDVAISGGHIRCLMRGSDHAALGALKDGARVTLDFEQSTSLSLVGQAPAHALAGLRRGDSEAARLLPA</sequence>
<comment type="catalytic activity">
    <reaction evidence="17">
        <text>FMN + ATP + H(+) = FAD + diphosphate</text>
        <dbReference type="Rhea" id="RHEA:17237"/>
        <dbReference type="ChEBI" id="CHEBI:15378"/>
        <dbReference type="ChEBI" id="CHEBI:30616"/>
        <dbReference type="ChEBI" id="CHEBI:33019"/>
        <dbReference type="ChEBI" id="CHEBI:57692"/>
        <dbReference type="ChEBI" id="CHEBI:58210"/>
        <dbReference type="EC" id="2.7.7.2"/>
    </reaction>
</comment>
<feature type="domain" description="FAD synthetase" evidence="18">
    <location>
        <begin position="10"/>
        <end position="164"/>
    </location>
</feature>
<comment type="pathway">
    <text evidence="3">Cofactor biosynthesis; FMN biosynthesis; FMN from riboflavin (ATP route): step 1/1.</text>
</comment>
<dbReference type="GO" id="GO:0006747">
    <property type="term" value="P:FAD biosynthetic process"/>
    <property type="evidence" value="ECO:0007669"/>
    <property type="project" value="UniProtKB-UniPathway"/>
</dbReference>
<dbReference type="CDD" id="cd02064">
    <property type="entry name" value="FAD_synthetase_N"/>
    <property type="match status" value="1"/>
</dbReference>
<evidence type="ECO:0000256" key="7">
    <source>
        <dbReference type="ARBA" id="ARBA00018483"/>
    </source>
</evidence>
<dbReference type="GO" id="GO:0008531">
    <property type="term" value="F:riboflavin kinase activity"/>
    <property type="evidence" value="ECO:0007669"/>
    <property type="project" value="UniProtKB-EC"/>
</dbReference>
<keyword evidence="11" id="KW-0548">Nucleotidyltransferase</keyword>
<evidence type="ECO:0000256" key="16">
    <source>
        <dbReference type="ARBA" id="ARBA00047880"/>
    </source>
</evidence>
<evidence type="ECO:0000256" key="4">
    <source>
        <dbReference type="ARBA" id="ARBA00010214"/>
    </source>
</evidence>
<gene>
    <name evidence="19" type="ORF">EWH08_19600</name>
</gene>
<comment type="pathway">
    <text evidence="2">Cofactor biosynthesis; FAD biosynthesis; FAD from FMN: step 1/1.</text>
</comment>
<dbReference type="Proteomes" id="UP000292734">
    <property type="component" value="Unassembled WGS sequence"/>
</dbReference>
<evidence type="ECO:0000256" key="15">
    <source>
        <dbReference type="ARBA" id="ARBA00032176"/>
    </source>
</evidence>
<dbReference type="GO" id="GO:0003919">
    <property type="term" value="F:FMN adenylyltransferase activity"/>
    <property type="evidence" value="ECO:0007669"/>
    <property type="project" value="UniProtKB-EC"/>
</dbReference>